<gene>
    <name evidence="3" type="ORF">ACFO5K_25975</name>
</gene>
<dbReference type="Gene3D" id="1.10.10.1320">
    <property type="entry name" value="Anti-sigma factor, zinc-finger domain"/>
    <property type="match status" value="1"/>
</dbReference>
<comment type="caution">
    <text evidence="3">The sequence shown here is derived from an EMBL/GenBank/DDBJ whole genome shotgun (WGS) entry which is preliminary data.</text>
</comment>
<dbReference type="Proteomes" id="UP001595844">
    <property type="component" value="Unassembled WGS sequence"/>
</dbReference>
<dbReference type="RefSeq" id="WP_378568257.1">
    <property type="nucleotide sequence ID" value="NZ_JBHSDL010000030.1"/>
</dbReference>
<dbReference type="EMBL" id="JBHSDL010000030">
    <property type="protein sequence ID" value="MFC4377535.1"/>
    <property type="molecule type" value="Genomic_DNA"/>
</dbReference>
<evidence type="ECO:0000313" key="4">
    <source>
        <dbReference type="Proteomes" id="UP001595844"/>
    </source>
</evidence>
<reference evidence="4" key="1">
    <citation type="journal article" date="2019" name="Int. J. Syst. Evol. Microbiol.">
        <title>The Global Catalogue of Microorganisms (GCM) 10K type strain sequencing project: providing services to taxonomists for standard genome sequencing and annotation.</title>
        <authorList>
            <consortium name="The Broad Institute Genomics Platform"/>
            <consortium name="The Broad Institute Genome Sequencing Center for Infectious Disease"/>
            <person name="Wu L."/>
            <person name="Ma J."/>
        </authorList>
    </citation>
    <scope>NUCLEOTIDE SEQUENCE [LARGE SCALE GENOMIC DNA]</scope>
    <source>
        <strain evidence="4">IBRC-M 10490</strain>
    </source>
</reference>
<sequence length="83" mass="9066">MNESQIDLAHAVALGLIDDEDHHTIQTIIDTEDPTLCTELRRELRTTRATLALLSEITATPPPPSLRTRLLAAIEAEDPPVAS</sequence>
<accession>A0ABV8VN88</accession>
<proteinExistence type="predicted"/>
<name>A0ABV8VN88_9NOCA</name>
<evidence type="ECO:0000256" key="1">
    <source>
        <dbReference type="ARBA" id="ARBA00023015"/>
    </source>
</evidence>
<keyword evidence="4" id="KW-1185">Reference proteome</keyword>
<evidence type="ECO:0000313" key="3">
    <source>
        <dbReference type="EMBL" id="MFC4377535.1"/>
    </source>
</evidence>
<evidence type="ECO:0008006" key="5">
    <source>
        <dbReference type="Google" id="ProtNLM"/>
    </source>
</evidence>
<keyword evidence="2" id="KW-0804">Transcription</keyword>
<protein>
    <recommendedName>
        <fullName evidence="5">Anti-sigma factor</fullName>
    </recommendedName>
</protein>
<dbReference type="InterPro" id="IPR041916">
    <property type="entry name" value="Anti_sigma_zinc_sf"/>
</dbReference>
<keyword evidence="1" id="KW-0805">Transcription regulation</keyword>
<evidence type="ECO:0000256" key="2">
    <source>
        <dbReference type="ARBA" id="ARBA00023163"/>
    </source>
</evidence>
<organism evidence="3 4">
    <name type="scientific">Nocardia halotolerans</name>
    <dbReference type="NCBI Taxonomy" id="1755878"/>
    <lineage>
        <taxon>Bacteria</taxon>
        <taxon>Bacillati</taxon>
        <taxon>Actinomycetota</taxon>
        <taxon>Actinomycetes</taxon>
        <taxon>Mycobacteriales</taxon>
        <taxon>Nocardiaceae</taxon>
        <taxon>Nocardia</taxon>
    </lineage>
</organism>